<keyword evidence="9" id="KW-1185">Reference proteome</keyword>
<dbReference type="InterPro" id="IPR019874">
    <property type="entry name" value="RF_methyltr_PrmC"/>
</dbReference>
<evidence type="ECO:0000256" key="4">
    <source>
        <dbReference type="ARBA" id="ARBA00048391"/>
    </source>
</evidence>
<comment type="caution">
    <text evidence="5">Lacks conserved residue(s) required for the propagation of feature annotation.</text>
</comment>
<feature type="binding site" evidence="5">
    <location>
        <begin position="187"/>
        <end position="190"/>
    </location>
    <ligand>
        <name>substrate</name>
    </ligand>
</feature>
<dbReference type="NCBIfam" id="TIGR00536">
    <property type="entry name" value="hemK_fam"/>
    <property type="match status" value="1"/>
</dbReference>
<evidence type="ECO:0000259" key="7">
    <source>
        <dbReference type="Pfam" id="PF17827"/>
    </source>
</evidence>
<dbReference type="InterPro" id="IPR040758">
    <property type="entry name" value="PrmC_N"/>
</dbReference>
<dbReference type="InterPro" id="IPR002052">
    <property type="entry name" value="DNA_methylase_N6_adenine_CS"/>
</dbReference>
<dbReference type="Pfam" id="PF05175">
    <property type="entry name" value="MTS"/>
    <property type="match status" value="1"/>
</dbReference>
<evidence type="ECO:0000256" key="3">
    <source>
        <dbReference type="ARBA" id="ARBA00022691"/>
    </source>
</evidence>
<feature type="binding site" evidence="5">
    <location>
        <position position="144"/>
    </location>
    <ligand>
        <name>S-adenosyl-L-methionine</name>
        <dbReference type="ChEBI" id="CHEBI:59789"/>
    </ligand>
</feature>
<keyword evidence="2 5" id="KW-0808">Transferase</keyword>
<dbReference type="GO" id="GO:0102559">
    <property type="term" value="F:peptide chain release factor N(5)-glutamine methyltransferase activity"/>
    <property type="evidence" value="ECO:0007669"/>
    <property type="project" value="UniProtKB-EC"/>
</dbReference>
<dbReference type="RefSeq" id="WP_342157796.1">
    <property type="nucleotide sequence ID" value="NZ_JBCDNA010000001.1"/>
</dbReference>
<evidence type="ECO:0000313" key="8">
    <source>
        <dbReference type="EMBL" id="MEL4454289.1"/>
    </source>
</evidence>
<dbReference type="EC" id="2.1.1.297" evidence="5"/>
<dbReference type="InterPro" id="IPR004556">
    <property type="entry name" value="HemK-like"/>
</dbReference>
<evidence type="ECO:0000313" key="9">
    <source>
        <dbReference type="Proteomes" id="UP001474120"/>
    </source>
</evidence>
<keyword evidence="3 5" id="KW-0949">S-adenosyl-L-methionine</keyword>
<evidence type="ECO:0000256" key="2">
    <source>
        <dbReference type="ARBA" id="ARBA00022679"/>
    </source>
</evidence>
<evidence type="ECO:0000256" key="5">
    <source>
        <dbReference type="HAMAP-Rule" id="MF_02126"/>
    </source>
</evidence>
<dbReference type="EMBL" id="JBCDNA010000001">
    <property type="protein sequence ID" value="MEL4454289.1"/>
    <property type="molecule type" value="Genomic_DNA"/>
</dbReference>
<name>A0ABU9KY02_9FLAO</name>
<evidence type="ECO:0000256" key="1">
    <source>
        <dbReference type="ARBA" id="ARBA00022603"/>
    </source>
</evidence>
<proteinExistence type="inferred from homology"/>
<dbReference type="NCBIfam" id="TIGR03534">
    <property type="entry name" value="RF_mod_PrmC"/>
    <property type="match status" value="1"/>
</dbReference>
<dbReference type="PANTHER" id="PTHR18895">
    <property type="entry name" value="HEMK METHYLTRANSFERASE"/>
    <property type="match status" value="1"/>
</dbReference>
<dbReference type="HAMAP" id="MF_02126">
    <property type="entry name" value="RF_methyltr_PrmC"/>
    <property type="match status" value="1"/>
</dbReference>
<sequence>MTIKLIQEKFLNDLKDIYPREEINSFFYMLCKSCLNKNRLDLALDPNLELSAENSAVFLEALKSLKKEYPIQYIIGHSEFMELLLEVNEQVLIPRPETEELISWIIESQPEDSPVSVLDIGTGSGCIAVVLAKQLSKSKIDAMDVSEKALKVAKRNAARHNVDIDFFRRDILDGKGLSKTYDIIVSNPPYVRESEKHHMHANVLKYEPDLALFVSDNDPLLFYRHIAKLALNGLAPKGLLYFEINQYLAKDLQGLLEMLGYENIELKKDIYGADRMIRAVKI</sequence>
<dbReference type="SUPFAM" id="SSF53335">
    <property type="entry name" value="S-adenosyl-L-methionine-dependent methyltransferases"/>
    <property type="match status" value="1"/>
</dbReference>
<feature type="domain" description="Release factor glutamine methyltransferase N-terminal" evidence="7">
    <location>
        <begin position="28"/>
        <end position="76"/>
    </location>
</feature>
<feature type="binding site" evidence="5">
    <location>
        <position position="187"/>
    </location>
    <ligand>
        <name>S-adenosyl-L-methionine</name>
        <dbReference type="ChEBI" id="CHEBI:59789"/>
    </ligand>
</feature>
<feature type="binding site" evidence="5">
    <location>
        <begin position="121"/>
        <end position="125"/>
    </location>
    <ligand>
        <name>S-adenosyl-L-methionine</name>
        <dbReference type="ChEBI" id="CHEBI:59789"/>
    </ligand>
</feature>
<comment type="similarity">
    <text evidence="5">Belongs to the protein N5-glutamine methyltransferase family. PrmC subfamily.</text>
</comment>
<comment type="function">
    <text evidence="5">Methylates the class 1 translation termination release factors RF1/PrfA and RF2/PrfB on the glutamine residue of the universally conserved GGQ motif.</text>
</comment>
<dbReference type="InterPro" id="IPR029063">
    <property type="entry name" value="SAM-dependent_MTases_sf"/>
</dbReference>
<dbReference type="Gene3D" id="3.40.50.150">
    <property type="entry name" value="Vaccinia Virus protein VP39"/>
    <property type="match status" value="1"/>
</dbReference>
<dbReference type="Pfam" id="PF17827">
    <property type="entry name" value="PrmC_N"/>
    <property type="match status" value="1"/>
</dbReference>
<organism evidence="8 9">
    <name type="scientific">Lutimonas vermicola</name>
    <dbReference type="NCBI Taxonomy" id="414288"/>
    <lineage>
        <taxon>Bacteria</taxon>
        <taxon>Pseudomonadati</taxon>
        <taxon>Bacteroidota</taxon>
        <taxon>Flavobacteriia</taxon>
        <taxon>Flavobacteriales</taxon>
        <taxon>Flavobacteriaceae</taxon>
        <taxon>Lutimonas</taxon>
    </lineage>
</organism>
<comment type="catalytic activity">
    <reaction evidence="4 5">
        <text>L-glutaminyl-[peptide chain release factor] + S-adenosyl-L-methionine = N(5)-methyl-L-glutaminyl-[peptide chain release factor] + S-adenosyl-L-homocysteine + H(+)</text>
        <dbReference type="Rhea" id="RHEA:42896"/>
        <dbReference type="Rhea" id="RHEA-COMP:10271"/>
        <dbReference type="Rhea" id="RHEA-COMP:10272"/>
        <dbReference type="ChEBI" id="CHEBI:15378"/>
        <dbReference type="ChEBI" id="CHEBI:30011"/>
        <dbReference type="ChEBI" id="CHEBI:57856"/>
        <dbReference type="ChEBI" id="CHEBI:59789"/>
        <dbReference type="ChEBI" id="CHEBI:61891"/>
        <dbReference type="EC" id="2.1.1.297"/>
    </reaction>
</comment>
<feature type="domain" description="Methyltransferase small" evidence="6">
    <location>
        <begin position="115"/>
        <end position="198"/>
    </location>
</feature>
<dbReference type="InterPro" id="IPR007848">
    <property type="entry name" value="Small_mtfrase_dom"/>
</dbReference>
<dbReference type="InterPro" id="IPR050320">
    <property type="entry name" value="N5-glutamine_MTase"/>
</dbReference>
<dbReference type="GO" id="GO:0032259">
    <property type="term" value="P:methylation"/>
    <property type="evidence" value="ECO:0007669"/>
    <property type="project" value="UniProtKB-KW"/>
</dbReference>
<dbReference type="Proteomes" id="UP001474120">
    <property type="component" value="Unassembled WGS sequence"/>
</dbReference>
<gene>
    <name evidence="5 8" type="primary">prmC</name>
    <name evidence="8" type="ORF">AABB81_00165</name>
</gene>
<reference evidence="8 9" key="1">
    <citation type="submission" date="2024-04" db="EMBL/GenBank/DDBJ databases">
        <title>whole genome sequencing of Lutimonas vermicola strain IMCC1616.</title>
        <authorList>
            <person name="Bae S.S."/>
        </authorList>
    </citation>
    <scope>NUCLEOTIDE SEQUENCE [LARGE SCALE GENOMIC DNA]</scope>
    <source>
        <strain evidence="8 9">IMCC1616</strain>
    </source>
</reference>
<dbReference type="CDD" id="cd02440">
    <property type="entry name" value="AdoMet_MTases"/>
    <property type="match status" value="1"/>
</dbReference>
<comment type="caution">
    <text evidence="8">The sequence shown here is derived from an EMBL/GenBank/DDBJ whole genome shotgun (WGS) entry which is preliminary data.</text>
</comment>
<evidence type="ECO:0000259" key="6">
    <source>
        <dbReference type="Pfam" id="PF05175"/>
    </source>
</evidence>
<dbReference type="Gene3D" id="1.10.8.10">
    <property type="entry name" value="DNA helicase RuvA subunit, C-terminal domain"/>
    <property type="match status" value="1"/>
</dbReference>
<protein>
    <recommendedName>
        <fullName evidence="5">Release factor glutamine methyltransferase</fullName>
        <shortName evidence="5">RF MTase</shortName>
        <ecNumber evidence="5">2.1.1.297</ecNumber>
    </recommendedName>
    <alternativeName>
        <fullName evidence="5">N5-glutamine methyltransferase PrmC</fullName>
    </alternativeName>
    <alternativeName>
        <fullName evidence="5">Protein-(glutamine-N5) MTase PrmC</fullName>
    </alternativeName>
    <alternativeName>
        <fullName evidence="5">Protein-glutamine N-methyltransferase PrmC</fullName>
    </alternativeName>
</protein>
<accession>A0ABU9KY02</accession>
<dbReference type="PROSITE" id="PS00092">
    <property type="entry name" value="N6_MTASE"/>
    <property type="match status" value="1"/>
</dbReference>
<keyword evidence="1 5" id="KW-0489">Methyltransferase</keyword>
<dbReference type="PANTHER" id="PTHR18895:SF74">
    <property type="entry name" value="MTRF1L RELEASE FACTOR GLUTAMINE METHYLTRANSFERASE"/>
    <property type="match status" value="1"/>
</dbReference>